<gene>
    <name evidence="3" type="ORF">SAMN02745223_03134</name>
    <name evidence="2" type="ORF">VW29_10510</name>
</gene>
<sequence length="320" mass="35088">MSTLPPPSFAMEVIRNPDAHGVLVAAHRGAWLVEPENSVAALDACVAMGVAVMEIDVQLTADRQLVVIHDATVDRMTNGSGFVRDQTLAELKALRLYERDGAPCDIWKRKLLTDEPLATLTEIFEAARGRILLNLEIKSNAKFGMVETFAAARQLALDMGMSDHVLWKIPASTRLKHPELLSGFTGQLGADSLATTVVDGLDTSGLSTLAPIVWQSNRSFQQQIGDFAGRADTPVFEIVAQDLSYWPLDANGRLPGSERYCYMGIAVLPEWCAGLSDEVALQDPDAAWGRLIDMGCRIVMTDRPEQLLKYLKKRGLIAKR</sequence>
<dbReference type="RefSeq" id="WP_046135268.1">
    <property type="nucleotide sequence ID" value="NZ_FQVC01000010.1"/>
</dbReference>
<dbReference type="Proteomes" id="UP000033608">
    <property type="component" value="Unassembled WGS sequence"/>
</dbReference>
<dbReference type="PANTHER" id="PTHR46320">
    <property type="entry name" value="GLYCEROPHOSPHODIESTER PHOSPHODIESTERASE 1"/>
    <property type="match status" value="1"/>
</dbReference>
<dbReference type="PANTHER" id="PTHR46320:SF1">
    <property type="entry name" value="GLYCEROPHOSPHODIESTER PHOSPHODIESTERASE 1"/>
    <property type="match status" value="1"/>
</dbReference>
<evidence type="ECO:0000259" key="1">
    <source>
        <dbReference type="PROSITE" id="PS51704"/>
    </source>
</evidence>
<name>A0A0F5LPW8_9HYPH</name>
<evidence type="ECO:0000313" key="3">
    <source>
        <dbReference type="EMBL" id="SHF61950.1"/>
    </source>
</evidence>
<dbReference type="OrthoDB" id="9809317at2"/>
<dbReference type="InterPro" id="IPR032160">
    <property type="entry name" value="DUF4996"/>
</dbReference>
<reference evidence="2 4" key="1">
    <citation type="submission" date="2015-03" db="EMBL/GenBank/DDBJ databases">
        <authorList>
            <person name="Hassan Y.I."/>
            <person name="Lepp D."/>
            <person name="Zhou T."/>
        </authorList>
    </citation>
    <scope>NUCLEOTIDE SEQUENCE [LARGE SCALE GENOMIC DNA]</scope>
    <source>
        <strain evidence="2 4">DSM 17137</strain>
    </source>
</reference>
<keyword evidence="4" id="KW-1185">Reference proteome</keyword>
<evidence type="ECO:0000313" key="2">
    <source>
        <dbReference type="EMBL" id="KKB84386.1"/>
    </source>
</evidence>
<evidence type="ECO:0000313" key="5">
    <source>
        <dbReference type="Proteomes" id="UP000184533"/>
    </source>
</evidence>
<accession>A0A0F5LPW8</accession>
<dbReference type="Pfam" id="PF16387">
    <property type="entry name" value="DUF4996"/>
    <property type="match status" value="1"/>
</dbReference>
<dbReference type="EMBL" id="LAJF01000076">
    <property type="protein sequence ID" value="KKB84386.1"/>
    <property type="molecule type" value="Genomic_DNA"/>
</dbReference>
<dbReference type="PROSITE" id="PS51704">
    <property type="entry name" value="GP_PDE"/>
    <property type="match status" value="1"/>
</dbReference>
<dbReference type="STRING" id="1121477.SAMN02745223_03134"/>
<dbReference type="Gene3D" id="3.20.20.190">
    <property type="entry name" value="Phosphatidylinositol (PI) phosphodiesterase"/>
    <property type="match status" value="1"/>
</dbReference>
<dbReference type="PATRIC" id="fig|1121477.3.peg.3232"/>
<dbReference type="GO" id="GO:0008889">
    <property type="term" value="F:glycerophosphodiester phosphodiesterase activity"/>
    <property type="evidence" value="ECO:0007669"/>
    <property type="project" value="TreeGrafter"/>
</dbReference>
<dbReference type="InterPro" id="IPR030395">
    <property type="entry name" value="GP_PDE_dom"/>
</dbReference>
<dbReference type="AlphaFoldDB" id="A0A0F5LPW8"/>
<proteinExistence type="predicted"/>
<dbReference type="GO" id="GO:0006580">
    <property type="term" value="P:ethanolamine metabolic process"/>
    <property type="evidence" value="ECO:0007669"/>
    <property type="project" value="TreeGrafter"/>
</dbReference>
<protein>
    <submittedName>
        <fullName evidence="3">Glycerophosphoryl diester phosphodiesterase</fullName>
    </submittedName>
</protein>
<dbReference type="Proteomes" id="UP000184533">
    <property type="component" value="Unassembled WGS sequence"/>
</dbReference>
<feature type="domain" description="GP-PDE" evidence="1">
    <location>
        <begin position="22"/>
        <end position="311"/>
    </location>
</feature>
<dbReference type="GO" id="GO:0006644">
    <property type="term" value="P:phospholipid metabolic process"/>
    <property type="evidence" value="ECO:0007669"/>
    <property type="project" value="TreeGrafter"/>
</dbReference>
<organism evidence="2 4">
    <name type="scientific">Devosia limi DSM 17137</name>
    <dbReference type="NCBI Taxonomy" id="1121477"/>
    <lineage>
        <taxon>Bacteria</taxon>
        <taxon>Pseudomonadati</taxon>
        <taxon>Pseudomonadota</taxon>
        <taxon>Alphaproteobacteria</taxon>
        <taxon>Hyphomicrobiales</taxon>
        <taxon>Devosiaceae</taxon>
        <taxon>Devosia</taxon>
    </lineage>
</organism>
<dbReference type="GO" id="GO:0005886">
    <property type="term" value="C:plasma membrane"/>
    <property type="evidence" value="ECO:0007669"/>
    <property type="project" value="TreeGrafter"/>
</dbReference>
<dbReference type="EMBL" id="FQVC01000010">
    <property type="protein sequence ID" value="SHF61950.1"/>
    <property type="molecule type" value="Genomic_DNA"/>
</dbReference>
<dbReference type="CDD" id="cd08566">
    <property type="entry name" value="GDPD_AtGDE_like"/>
    <property type="match status" value="1"/>
</dbReference>
<reference evidence="3 5" key="2">
    <citation type="submission" date="2016-11" db="EMBL/GenBank/DDBJ databases">
        <authorList>
            <person name="Jaros S."/>
            <person name="Januszkiewicz K."/>
            <person name="Wedrychowicz H."/>
        </authorList>
    </citation>
    <scope>NUCLEOTIDE SEQUENCE [LARGE SCALE GENOMIC DNA]</scope>
    <source>
        <strain evidence="3 5">DSM 17137</strain>
    </source>
</reference>
<dbReference type="GO" id="GO:0070291">
    <property type="term" value="P:N-acylethanolamine metabolic process"/>
    <property type="evidence" value="ECO:0007669"/>
    <property type="project" value="TreeGrafter"/>
</dbReference>
<evidence type="ECO:0000313" key="4">
    <source>
        <dbReference type="Proteomes" id="UP000033608"/>
    </source>
</evidence>
<dbReference type="Pfam" id="PF03009">
    <property type="entry name" value="GDPD"/>
    <property type="match status" value="1"/>
</dbReference>
<dbReference type="SUPFAM" id="SSF51695">
    <property type="entry name" value="PLC-like phosphodiesterases"/>
    <property type="match status" value="1"/>
</dbReference>
<dbReference type="InterPro" id="IPR017946">
    <property type="entry name" value="PLC-like_Pdiesterase_TIM-brl"/>
</dbReference>